<evidence type="ECO:0000313" key="11">
    <source>
        <dbReference type="Proteomes" id="UP001597178"/>
    </source>
</evidence>
<comment type="cofactor">
    <cofactor evidence="1">
        <name>Zn(2+)</name>
        <dbReference type="ChEBI" id="CHEBI:29105"/>
    </cofactor>
</comment>
<comment type="similarity">
    <text evidence="2 7">Belongs to the peptidase M14 family.</text>
</comment>
<gene>
    <name evidence="10" type="ORF">ACFQ4A_06130</name>
</gene>
<dbReference type="Pfam" id="PF00246">
    <property type="entry name" value="Peptidase_M14"/>
    <property type="match status" value="1"/>
</dbReference>
<evidence type="ECO:0000259" key="9">
    <source>
        <dbReference type="PROSITE" id="PS52035"/>
    </source>
</evidence>
<name>A0ABW3ZTX8_9BACI</name>
<comment type="caution">
    <text evidence="10">The sequence shown here is derived from an EMBL/GenBank/DDBJ whole genome shotgun (WGS) entry which is preliminary data.</text>
</comment>
<evidence type="ECO:0000256" key="1">
    <source>
        <dbReference type="ARBA" id="ARBA00001947"/>
    </source>
</evidence>
<dbReference type="PROSITE" id="PS52035">
    <property type="entry name" value="PEPTIDASE_M14"/>
    <property type="match status" value="1"/>
</dbReference>
<reference evidence="11" key="1">
    <citation type="journal article" date="2019" name="Int. J. Syst. Evol. Microbiol.">
        <title>The Global Catalogue of Microorganisms (GCM) 10K type strain sequencing project: providing services to taxonomists for standard genome sequencing and annotation.</title>
        <authorList>
            <consortium name="The Broad Institute Genomics Platform"/>
            <consortium name="The Broad Institute Genome Sequencing Center for Infectious Disease"/>
            <person name="Wu L."/>
            <person name="Ma J."/>
        </authorList>
    </citation>
    <scope>NUCLEOTIDE SEQUENCE [LARGE SCALE GENOMIC DNA]</scope>
    <source>
        <strain evidence="11">CCUG 54822</strain>
    </source>
</reference>
<dbReference type="Gene3D" id="3.40.630.10">
    <property type="entry name" value="Zn peptidases"/>
    <property type="match status" value="1"/>
</dbReference>
<keyword evidence="6" id="KW-0482">Metalloprotease</keyword>
<evidence type="ECO:0000256" key="2">
    <source>
        <dbReference type="ARBA" id="ARBA00005988"/>
    </source>
</evidence>
<sequence length="345" mass="38128">MKKVMTAIMMGVLVFGGMALTSPSVLAVGNGPGYGGNENVNTSMLHTYSEMVDFLEKQETKQKQMALEEIGQTVQGRDIHLVKYMNDPDNPTVLYLAQQHGNEALNTEGMLNFIKHLGTGKYKDVLDGVNILLMPMYNADGAMGDVNFSLEDYVADGDRHLTRYNANEVDLNRDHIAKEQPESQALHNNVLSEYDIDYMVDMHHQGVWSERDGDLVSGSMLHPTADAVDQDVLHQSKQLGAVVFDAIEPKGWGHIGKYQGGTGENIGRNGIAVQYDISTLLLEMRGMADHYYEPYVLGQKSNGYLIKQATTALEATANAIADGSVNDKDVSFWDSLSYQETRPNE</sequence>
<keyword evidence="11" id="KW-1185">Reference proteome</keyword>
<dbReference type="RefSeq" id="WP_382398638.1">
    <property type="nucleotide sequence ID" value="NZ_JBHTNH010000008.1"/>
</dbReference>
<dbReference type="InterPro" id="IPR000834">
    <property type="entry name" value="Peptidase_M14"/>
</dbReference>
<keyword evidence="10" id="KW-0121">Carboxypeptidase</keyword>
<dbReference type="SMART" id="SM00631">
    <property type="entry name" value="Zn_pept"/>
    <property type="match status" value="1"/>
</dbReference>
<proteinExistence type="inferred from homology"/>
<accession>A0ABW3ZTX8</accession>
<dbReference type="GO" id="GO:0004180">
    <property type="term" value="F:carboxypeptidase activity"/>
    <property type="evidence" value="ECO:0007669"/>
    <property type="project" value="UniProtKB-KW"/>
</dbReference>
<evidence type="ECO:0000256" key="5">
    <source>
        <dbReference type="ARBA" id="ARBA00022833"/>
    </source>
</evidence>
<evidence type="ECO:0000256" key="3">
    <source>
        <dbReference type="ARBA" id="ARBA00022670"/>
    </source>
</evidence>
<dbReference type="EMBL" id="JBHTNH010000008">
    <property type="protein sequence ID" value="MFD1361247.1"/>
    <property type="molecule type" value="Genomic_DNA"/>
</dbReference>
<evidence type="ECO:0000256" key="4">
    <source>
        <dbReference type="ARBA" id="ARBA00022801"/>
    </source>
</evidence>
<organism evidence="10 11">
    <name type="scientific">Lentibacillus salinarum</name>
    <dbReference type="NCBI Taxonomy" id="446820"/>
    <lineage>
        <taxon>Bacteria</taxon>
        <taxon>Bacillati</taxon>
        <taxon>Bacillota</taxon>
        <taxon>Bacilli</taxon>
        <taxon>Bacillales</taxon>
        <taxon>Bacillaceae</taxon>
        <taxon>Lentibacillus</taxon>
    </lineage>
</organism>
<dbReference type="PANTHER" id="PTHR11705">
    <property type="entry name" value="PROTEASE FAMILY M14 CARBOXYPEPTIDASE A,B"/>
    <property type="match status" value="1"/>
</dbReference>
<feature type="signal peptide" evidence="8">
    <location>
        <begin position="1"/>
        <end position="27"/>
    </location>
</feature>
<protein>
    <submittedName>
        <fullName evidence="10">M14 family zinc carboxypeptidase</fullName>
    </submittedName>
</protein>
<feature type="chain" id="PRO_5046951517" evidence="8">
    <location>
        <begin position="28"/>
        <end position="345"/>
    </location>
</feature>
<feature type="domain" description="Peptidase M14" evidence="9">
    <location>
        <begin position="44"/>
        <end position="345"/>
    </location>
</feature>
<dbReference type="PANTHER" id="PTHR11705:SF143">
    <property type="entry name" value="SLL0236 PROTEIN"/>
    <property type="match status" value="1"/>
</dbReference>
<keyword evidence="3" id="KW-0645">Protease</keyword>
<keyword evidence="4" id="KW-0378">Hydrolase</keyword>
<evidence type="ECO:0000256" key="6">
    <source>
        <dbReference type="ARBA" id="ARBA00023049"/>
    </source>
</evidence>
<keyword evidence="5" id="KW-0862">Zinc</keyword>
<keyword evidence="8" id="KW-0732">Signal</keyword>
<comment type="caution">
    <text evidence="7">Lacks conserved residue(s) required for the propagation of feature annotation.</text>
</comment>
<dbReference type="SUPFAM" id="SSF53187">
    <property type="entry name" value="Zn-dependent exopeptidases"/>
    <property type="match status" value="1"/>
</dbReference>
<evidence type="ECO:0000256" key="8">
    <source>
        <dbReference type="SAM" id="SignalP"/>
    </source>
</evidence>
<dbReference type="Proteomes" id="UP001597178">
    <property type="component" value="Unassembled WGS sequence"/>
</dbReference>
<evidence type="ECO:0000313" key="10">
    <source>
        <dbReference type="EMBL" id="MFD1361247.1"/>
    </source>
</evidence>
<evidence type="ECO:0000256" key="7">
    <source>
        <dbReference type="PROSITE-ProRule" id="PRU01379"/>
    </source>
</evidence>